<organism evidence="4 5">
    <name type="scientific">Lepeophtheirus salmonis</name>
    <name type="common">Salmon louse</name>
    <name type="synonym">Caligus salmonis</name>
    <dbReference type="NCBI Taxonomy" id="72036"/>
    <lineage>
        <taxon>Eukaryota</taxon>
        <taxon>Metazoa</taxon>
        <taxon>Ecdysozoa</taxon>
        <taxon>Arthropoda</taxon>
        <taxon>Crustacea</taxon>
        <taxon>Multicrustacea</taxon>
        <taxon>Hexanauplia</taxon>
        <taxon>Copepoda</taxon>
        <taxon>Siphonostomatoida</taxon>
        <taxon>Caligidae</taxon>
        <taxon>Lepeophtheirus</taxon>
    </lineage>
</organism>
<dbReference type="GO" id="GO:0002009">
    <property type="term" value="P:morphogenesis of an epithelium"/>
    <property type="evidence" value="ECO:0007669"/>
    <property type="project" value="TreeGrafter"/>
</dbReference>
<dbReference type="GO" id="GO:0016011">
    <property type="term" value="C:dystroglycan complex"/>
    <property type="evidence" value="ECO:0007669"/>
    <property type="project" value="TreeGrafter"/>
</dbReference>
<dbReference type="GO" id="GO:0021675">
    <property type="term" value="P:nerve development"/>
    <property type="evidence" value="ECO:0007669"/>
    <property type="project" value="TreeGrafter"/>
</dbReference>
<protein>
    <submittedName>
        <fullName evidence="4">DAG1</fullName>
    </submittedName>
</protein>
<dbReference type="PANTHER" id="PTHR21559">
    <property type="entry name" value="DYSTROGLYCAN-RELATED"/>
    <property type="match status" value="1"/>
</dbReference>
<keyword evidence="2" id="KW-1133">Transmembrane helix</keyword>
<feature type="domain" description="Dystroglycan C-terminal" evidence="3">
    <location>
        <begin position="525"/>
        <end position="708"/>
    </location>
</feature>
<dbReference type="Proteomes" id="UP000675881">
    <property type="component" value="Chromosome 13"/>
</dbReference>
<reference evidence="4" key="1">
    <citation type="submission" date="2021-02" db="EMBL/GenBank/DDBJ databases">
        <authorList>
            <person name="Bekaert M."/>
        </authorList>
    </citation>
    <scope>NUCLEOTIDE SEQUENCE</scope>
    <source>
        <strain evidence="4">IoA-00</strain>
    </source>
</reference>
<dbReference type="PANTHER" id="PTHR21559:SF21">
    <property type="entry name" value="DYSTROGLYCAN 1"/>
    <property type="match status" value="1"/>
</dbReference>
<dbReference type="AlphaFoldDB" id="A0A7R8CMG6"/>
<dbReference type="InterPro" id="IPR008465">
    <property type="entry name" value="DAG1_C"/>
</dbReference>
<evidence type="ECO:0000256" key="1">
    <source>
        <dbReference type="SAM" id="MobiDB-lite"/>
    </source>
</evidence>
<evidence type="ECO:0000256" key="2">
    <source>
        <dbReference type="SAM" id="Phobius"/>
    </source>
</evidence>
<dbReference type="Pfam" id="PF05454">
    <property type="entry name" value="DAG1"/>
    <property type="match status" value="1"/>
</dbReference>
<feature type="compositionally biased region" description="Acidic residues" evidence="1">
    <location>
        <begin position="79"/>
        <end position="88"/>
    </location>
</feature>
<proteinExistence type="predicted"/>
<dbReference type="InterPro" id="IPR015919">
    <property type="entry name" value="Cadherin-like_sf"/>
</dbReference>
<name>A0A7R8CMG6_LEPSM</name>
<evidence type="ECO:0000259" key="3">
    <source>
        <dbReference type="Pfam" id="PF05454"/>
    </source>
</evidence>
<feature type="region of interest" description="Disordered" evidence="1">
    <location>
        <begin position="729"/>
        <end position="759"/>
    </location>
</feature>
<dbReference type="SUPFAM" id="SSF49313">
    <property type="entry name" value="Cadherin-like"/>
    <property type="match status" value="2"/>
</dbReference>
<feature type="transmembrane region" description="Helical" evidence="2">
    <location>
        <begin position="650"/>
        <end position="675"/>
    </location>
</feature>
<dbReference type="InterPro" id="IPR013783">
    <property type="entry name" value="Ig-like_fold"/>
</dbReference>
<keyword evidence="2" id="KW-0472">Membrane</keyword>
<accession>A0A7R8CMG6</accession>
<keyword evidence="5" id="KW-1185">Reference proteome</keyword>
<feature type="region of interest" description="Disordered" evidence="1">
    <location>
        <begin position="67"/>
        <end position="89"/>
    </location>
</feature>
<keyword evidence="2" id="KW-0812">Transmembrane</keyword>
<evidence type="ECO:0000313" key="5">
    <source>
        <dbReference type="Proteomes" id="UP000675881"/>
    </source>
</evidence>
<feature type="compositionally biased region" description="Polar residues" evidence="1">
    <location>
        <begin position="737"/>
        <end position="748"/>
    </location>
</feature>
<dbReference type="GO" id="GO:0007411">
    <property type="term" value="P:axon guidance"/>
    <property type="evidence" value="ECO:0007669"/>
    <property type="project" value="TreeGrafter"/>
</dbReference>
<dbReference type="GO" id="GO:0005509">
    <property type="term" value="F:calcium ion binding"/>
    <property type="evidence" value="ECO:0007669"/>
    <property type="project" value="InterPro"/>
</dbReference>
<sequence length="759" mass="87108">MSYQIGGRTKASLRIVFQKKAPNLVDSIVLQDEVLFLLTLDYFGHFTISYEDMNTLHVNPTHVLEDQKYEDSDGSGSNVDDDDEDFDSPEIVPSRIVPAMTSPSFMDPMGSTLTPLSPKTSHEMTLSMPIDGSGHEADMKSVFYYPTPAVIQPSSVVPEIIVKSENMGPQVNKKLPKVPVTIGKLKKFTIPDETFLDTEDGNSRNLSLFLKAADQTTKAHNSWIKFDPKTLEIKALPVNPDYSGTYNFMIQAIDSMGASVMTDLEMVLRMHPSSRLFHHKFIMKYIPNDSEVDIFKIVDHMMKYLGGELKGVVVRNIRNNYIAWTYESLVTQSCPLERIQAIKHRIMSESLSLPSTKFRAFMKKLIQISSITFEFEGLCYEETVSTSVRVDDNSQPSIRNPINRLNVTAGELLRFKVPEDTCFDQEDRYLENLEMHILTMNRKQLSPKAWLQFDPKNKEFYGVPLEEEVGREEYQLVCSDSQGLSAIDGIEVVVSTRPFSERYFVEFDFEFVKEPYISNQMDYPRRKVRFMEDLAHYFGDRNASNIVIKSIADDLSHIVWYNKSFIYSNCKKDDINWMKNKMLKSVSNMNKKESRVQDDLIQIFNPSLKLKDINIILKGSCVDLIKNKESQPKEKDNRTIFHGIIPFSDYILTFIFPAIIITGMMLLALLLACLLHRKRKAGKLNIFYSESLPPRVPVILQDELHHANHDEYNSFIARNQLNNTPALKKKHHEENQHLLNKSNTSDISFSRPAPVYQRS</sequence>
<evidence type="ECO:0000313" key="4">
    <source>
        <dbReference type="EMBL" id="CAF2831804.1"/>
    </source>
</evidence>
<dbReference type="Gene3D" id="2.60.40.10">
    <property type="entry name" value="Immunoglobulins"/>
    <property type="match status" value="2"/>
</dbReference>
<dbReference type="OrthoDB" id="5990676at2759"/>
<dbReference type="GO" id="GO:0042383">
    <property type="term" value="C:sarcolemma"/>
    <property type="evidence" value="ECO:0007669"/>
    <property type="project" value="TreeGrafter"/>
</dbReference>
<gene>
    <name evidence="4" type="ORF">LSAA_4058</name>
</gene>
<dbReference type="EMBL" id="HG994592">
    <property type="protein sequence ID" value="CAF2831804.1"/>
    <property type="molecule type" value="Genomic_DNA"/>
</dbReference>
<dbReference type="GO" id="GO:0043236">
    <property type="term" value="F:laminin binding"/>
    <property type="evidence" value="ECO:0007669"/>
    <property type="project" value="TreeGrafter"/>
</dbReference>